<dbReference type="GO" id="GO:0046872">
    <property type="term" value="F:metal ion binding"/>
    <property type="evidence" value="ECO:0007669"/>
    <property type="project" value="UniProtKB-KW"/>
</dbReference>
<comment type="caution">
    <text evidence="13">The sequence shown here is derived from an EMBL/GenBank/DDBJ whole genome shotgun (WGS) entry which is preliminary data.</text>
</comment>
<evidence type="ECO:0000256" key="1">
    <source>
        <dbReference type="ARBA" id="ARBA00004651"/>
    </source>
</evidence>
<keyword evidence="5 12" id="KW-1133">Transmembrane helix</keyword>
<dbReference type="GO" id="GO:0062054">
    <property type="term" value="F:fluoride channel activity"/>
    <property type="evidence" value="ECO:0007669"/>
    <property type="project" value="UniProtKB-UniRule"/>
</dbReference>
<organism evidence="13 14">
    <name type="scientific">Sphingobium fluviale</name>
    <dbReference type="NCBI Taxonomy" id="2506423"/>
    <lineage>
        <taxon>Bacteria</taxon>
        <taxon>Pseudomonadati</taxon>
        <taxon>Pseudomonadota</taxon>
        <taxon>Alphaproteobacteria</taxon>
        <taxon>Sphingomonadales</taxon>
        <taxon>Sphingomonadaceae</taxon>
        <taxon>Sphingobium</taxon>
    </lineage>
</organism>
<comment type="catalytic activity">
    <reaction evidence="11">
        <text>fluoride(in) = fluoride(out)</text>
        <dbReference type="Rhea" id="RHEA:76159"/>
        <dbReference type="ChEBI" id="CHEBI:17051"/>
    </reaction>
    <physiologicalReaction direction="left-to-right" evidence="11">
        <dbReference type="Rhea" id="RHEA:76160"/>
    </physiologicalReaction>
</comment>
<keyword evidence="2 12" id="KW-1003">Cell membrane</keyword>
<keyword evidence="8 12" id="KW-0472">Membrane</keyword>
<feature type="transmembrane region" description="Helical" evidence="12">
    <location>
        <begin position="67"/>
        <end position="85"/>
    </location>
</feature>
<feature type="transmembrane region" description="Helical" evidence="12">
    <location>
        <begin position="97"/>
        <end position="119"/>
    </location>
</feature>
<evidence type="ECO:0000256" key="8">
    <source>
        <dbReference type="ARBA" id="ARBA00023136"/>
    </source>
</evidence>
<evidence type="ECO:0000256" key="10">
    <source>
        <dbReference type="ARBA" id="ARBA00035120"/>
    </source>
</evidence>
<evidence type="ECO:0000256" key="2">
    <source>
        <dbReference type="ARBA" id="ARBA00022475"/>
    </source>
</evidence>
<accession>A0A4Q1KEK7</accession>
<evidence type="ECO:0000313" key="13">
    <source>
        <dbReference type="EMBL" id="RXR26541.1"/>
    </source>
</evidence>
<feature type="transmembrane region" description="Helical" evidence="12">
    <location>
        <begin position="32"/>
        <end position="55"/>
    </location>
</feature>
<dbReference type="Proteomes" id="UP000290958">
    <property type="component" value="Unassembled WGS sequence"/>
</dbReference>
<evidence type="ECO:0000256" key="3">
    <source>
        <dbReference type="ARBA" id="ARBA00022519"/>
    </source>
</evidence>
<evidence type="ECO:0000256" key="9">
    <source>
        <dbReference type="ARBA" id="ARBA00023303"/>
    </source>
</evidence>
<keyword evidence="6 12" id="KW-0915">Sodium</keyword>
<dbReference type="GO" id="GO:0005886">
    <property type="term" value="C:plasma membrane"/>
    <property type="evidence" value="ECO:0007669"/>
    <property type="project" value="UniProtKB-SubCell"/>
</dbReference>
<reference evidence="14" key="1">
    <citation type="submission" date="2019-01" db="EMBL/GenBank/DDBJ databases">
        <title>Cytophagaceae bacterium strain CAR-16.</title>
        <authorList>
            <person name="Chen W.-M."/>
        </authorList>
    </citation>
    <scope>NUCLEOTIDE SEQUENCE [LARGE SCALE GENOMIC DNA]</scope>
    <source>
        <strain evidence="14">CHR27</strain>
    </source>
</reference>
<evidence type="ECO:0000256" key="5">
    <source>
        <dbReference type="ARBA" id="ARBA00022989"/>
    </source>
</evidence>
<evidence type="ECO:0000256" key="12">
    <source>
        <dbReference type="HAMAP-Rule" id="MF_00454"/>
    </source>
</evidence>
<evidence type="ECO:0000256" key="4">
    <source>
        <dbReference type="ARBA" id="ARBA00022692"/>
    </source>
</evidence>
<dbReference type="HAMAP" id="MF_00454">
    <property type="entry name" value="FluC"/>
    <property type="match status" value="1"/>
</dbReference>
<dbReference type="Pfam" id="PF02537">
    <property type="entry name" value="CRCB"/>
    <property type="match status" value="1"/>
</dbReference>
<proteinExistence type="inferred from homology"/>
<dbReference type="AlphaFoldDB" id="A0A4Q1KEK7"/>
<comment type="subcellular location">
    <subcellularLocation>
        <location evidence="1 12">Cell membrane</location>
        <topology evidence="1 12">Multi-pass membrane protein</topology>
    </subcellularLocation>
</comment>
<dbReference type="RefSeq" id="WP_129404947.1">
    <property type="nucleotide sequence ID" value="NZ_SBKP01000014.1"/>
</dbReference>
<name>A0A4Q1KEK7_9SPHN</name>
<sequence length="125" mass="12652">MNSLLVMIGGALGALARYQFGYMAGRLMGSGWPWGTLGVNIIGGLAMGLLAGWLARHGSVGGEQARLLLGVGVLGGFTTFSAFSLETALMIERGQLGGAAAYAGLSVLLSVGALFGGLFTMRALA</sequence>
<comment type="function">
    <text evidence="12">Fluoride-specific ion channel. Important for reducing fluoride concentration in the cell, thus reducing its toxicity.</text>
</comment>
<evidence type="ECO:0000313" key="14">
    <source>
        <dbReference type="Proteomes" id="UP000290958"/>
    </source>
</evidence>
<dbReference type="GO" id="GO:0140114">
    <property type="term" value="P:cellular detoxification of fluoride"/>
    <property type="evidence" value="ECO:0007669"/>
    <property type="project" value="UniProtKB-UniRule"/>
</dbReference>
<keyword evidence="9 12" id="KW-0407">Ion channel</keyword>
<evidence type="ECO:0000256" key="6">
    <source>
        <dbReference type="ARBA" id="ARBA00023053"/>
    </source>
</evidence>
<comment type="similarity">
    <text evidence="10 12">Belongs to the fluoride channel Fluc/FEX (TC 1.A.43) family.</text>
</comment>
<keyword evidence="7 12" id="KW-0406">Ion transport</keyword>
<protein>
    <recommendedName>
        <fullName evidence="12">Fluoride-specific ion channel FluC</fullName>
    </recommendedName>
</protein>
<keyword evidence="12" id="KW-0479">Metal-binding</keyword>
<comment type="activity regulation">
    <text evidence="12">Na(+) is not transported, but it plays an essential structural role and its presence is essential for fluoride channel function.</text>
</comment>
<feature type="binding site" evidence="12">
    <location>
        <position position="78"/>
    </location>
    <ligand>
        <name>Na(+)</name>
        <dbReference type="ChEBI" id="CHEBI:29101"/>
        <note>structural</note>
    </ligand>
</feature>
<dbReference type="NCBIfam" id="NF010791">
    <property type="entry name" value="PRK14195.1"/>
    <property type="match status" value="1"/>
</dbReference>
<dbReference type="EMBL" id="SBKP01000014">
    <property type="protein sequence ID" value="RXR26541.1"/>
    <property type="molecule type" value="Genomic_DNA"/>
</dbReference>
<dbReference type="OrthoDB" id="9806299at2"/>
<dbReference type="NCBIfam" id="TIGR00494">
    <property type="entry name" value="crcB"/>
    <property type="match status" value="1"/>
</dbReference>
<dbReference type="InterPro" id="IPR003691">
    <property type="entry name" value="FluC"/>
</dbReference>
<gene>
    <name evidence="12 13" type="primary">crcB</name>
    <name evidence="12" type="synonym">fluC</name>
    <name evidence="13" type="ORF">EQG66_12585</name>
</gene>
<dbReference type="PANTHER" id="PTHR28259:SF1">
    <property type="entry name" value="FLUORIDE EXPORT PROTEIN 1-RELATED"/>
    <property type="match status" value="1"/>
</dbReference>
<evidence type="ECO:0000256" key="7">
    <source>
        <dbReference type="ARBA" id="ARBA00023065"/>
    </source>
</evidence>
<keyword evidence="3" id="KW-0997">Cell inner membrane</keyword>
<keyword evidence="14" id="KW-1185">Reference proteome</keyword>
<keyword evidence="12" id="KW-0813">Transport</keyword>
<dbReference type="PANTHER" id="PTHR28259">
    <property type="entry name" value="FLUORIDE EXPORT PROTEIN 1-RELATED"/>
    <property type="match status" value="1"/>
</dbReference>
<feature type="binding site" evidence="12">
    <location>
        <position position="75"/>
    </location>
    <ligand>
        <name>Na(+)</name>
        <dbReference type="ChEBI" id="CHEBI:29101"/>
        <note>structural</note>
    </ligand>
</feature>
<keyword evidence="4 12" id="KW-0812">Transmembrane</keyword>
<evidence type="ECO:0000256" key="11">
    <source>
        <dbReference type="ARBA" id="ARBA00035585"/>
    </source>
</evidence>